<sequence>MCVQTWRRTETLRNTSRFNVAEKEPHTLSKKNEEKKEFQNKEVFVSSVVDSHAGSTLGALVAALPLPEGRVRSSCQSGARVAWELLLACMCSTFRRFCSCSWAQGERFRGDGTPLLFDPLQ</sequence>
<comment type="caution">
    <text evidence="1">The sequence shown here is derived from an EMBL/GenBank/DDBJ whole genome shotgun (WGS) entry which is preliminary data.</text>
</comment>
<protein>
    <submittedName>
        <fullName evidence="1">Uncharacterized protein</fullName>
    </submittedName>
</protein>
<keyword evidence="2" id="KW-1185">Reference proteome</keyword>
<dbReference type="AlphaFoldDB" id="A0A8X6XHU5"/>
<dbReference type="Proteomes" id="UP000886998">
    <property type="component" value="Unassembled WGS sequence"/>
</dbReference>
<dbReference type="EMBL" id="BMAV01009700">
    <property type="protein sequence ID" value="GFY54128.1"/>
    <property type="molecule type" value="Genomic_DNA"/>
</dbReference>
<accession>A0A8X6XHU5</accession>
<name>A0A8X6XHU5_9ARAC</name>
<gene>
    <name evidence="1" type="ORF">TNIN_79401</name>
</gene>
<organism evidence="1 2">
    <name type="scientific">Trichonephila inaurata madagascariensis</name>
    <dbReference type="NCBI Taxonomy" id="2747483"/>
    <lineage>
        <taxon>Eukaryota</taxon>
        <taxon>Metazoa</taxon>
        <taxon>Ecdysozoa</taxon>
        <taxon>Arthropoda</taxon>
        <taxon>Chelicerata</taxon>
        <taxon>Arachnida</taxon>
        <taxon>Araneae</taxon>
        <taxon>Araneomorphae</taxon>
        <taxon>Entelegynae</taxon>
        <taxon>Araneoidea</taxon>
        <taxon>Nephilidae</taxon>
        <taxon>Trichonephila</taxon>
        <taxon>Trichonephila inaurata</taxon>
    </lineage>
</organism>
<evidence type="ECO:0000313" key="1">
    <source>
        <dbReference type="EMBL" id="GFY54128.1"/>
    </source>
</evidence>
<proteinExistence type="predicted"/>
<reference evidence="1" key="1">
    <citation type="submission" date="2020-08" db="EMBL/GenBank/DDBJ databases">
        <title>Multicomponent nature underlies the extraordinary mechanical properties of spider dragline silk.</title>
        <authorList>
            <person name="Kono N."/>
            <person name="Nakamura H."/>
            <person name="Mori M."/>
            <person name="Yoshida Y."/>
            <person name="Ohtoshi R."/>
            <person name="Malay A.D."/>
            <person name="Moran D.A.P."/>
            <person name="Tomita M."/>
            <person name="Numata K."/>
            <person name="Arakawa K."/>
        </authorList>
    </citation>
    <scope>NUCLEOTIDE SEQUENCE</scope>
</reference>
<evidence type="ECO:0000313" key="2">
    <source>
        <dbReference type="Proteomes" id="UP000886998"/>
    </source>
</evidence>